<organism evidence="1 2">
    <name type="scientific">Obba rivulosa</name>
    <dbReference type="NCBI Taxonomy" id="1052685"/>
    <lineage>
        <taxon>Eukaryota</taxon>
        <taxon>Fungi</taxon>
        <taxon>Dikarya</taxon>
        <taxon>Basidiomycota</taxon>
        <taxon>Agaricomycotina</taxon>
        <taxon>Agaricomycetes</taxon>
        <taxon>Polyporales</taxon>
        <taxon>Gelatoporiaceae</taxon>
        <taxon>Obba</taxon>
    </lineage>
</organism>
<dbReference type="Proteomes" id="UP000250043">
    <property type="component" value="Unassembled WGS sequence"/>
</dbReference>
<name>A0A8E2B2D1_9APHY</name>
<dbReference type="InterPro" id="IPR036047">
    <property type="entry name" value="F-box-like_dom_sf"/>
</dbReference>
<evidence type="ECO:0000313" key="1">
    <source>
        <dbReference type="EMBL" id="OCH92570.1"/>
    </source>
</evidence>
<sequence>MSLIQQSQAFENLRLPLEVLYLIIDEVDDVATLLTCKLTCSSFRAAAANSLLRYSRQSISVKDDFEVLHERLGRDPLFSHHVEDVSLRSSALLTEFIYEFAGKFDNLQYLDVWSHPDLSSPPLILRPLTFMAWSHFKSLTRLSLNNVKFWSFKDFARFISTISNLLDLELSWVYWTIDGERSLERDHVNVVKHLRYADCG</sequence>
<evidence type="ECO:0008006" key="3">
    <source>
        <dbReference type="Google" id="ProtNLM"/>
    </source>
</evidence>
<dbReference type="SUPFAM" id="SSF52047">
    <property type="entry name" value="RNI-like"/>
    <property type="match status" value="1"/>
</dbReference>
<reference evidence="1 2" key="1">
    <citation type="submission" date="2016-07" db="EMBL/GenBank/DDBJ databases">
        <title>Draft genome of the white-rot fungus Obba rivulosa 3A-2.</title>
        <authorList>
            <consortium name="DOE Joint Genome Institute"/>
            <person name="Miettinen O."/>
            <person name="Riley R."/>
            <person name="Acob R."/>
            <person name="Barry K."/>
            <person name="Cullen D."/>
            <person name="De Vries R."/>
            <person name="Hainaut M."/>
            <person name="Hatakka A."/>
            <person name="Henrissat B."/>
            <person name="Hilden K."/>
            <person name="Kuo R."/>
            <person name="Labutti K."/>
            <person name="Lipzen A."/>
            <person name="Makela M.R."/>
            <person name="Sandor L."/>
            <person name="Spatafora J.W."/>
            <person name="Grigoriev I.V."/>
            <person name="Hibbett D.S."/>
        </authorList>
    </citation>
    <scope>NUCLEOTIDE SEQUENCE [LARGE SCALE GENOMIC DNA]</scope>
    <source>
        <strain evidence="1 2">3A-2</strain>
    </source>
</reference>
<dbReference type="Gene3D" id="3.80.10.10">
    <property type="entry name" value="Ribonuclease Inhibitor"/>
    <property type="match status" value="1"/>
</dbReference>
<dbReference type="InterPro" id="IPR032675">
    <property type="entry name" value="LRR_dom_sf"/>
</dbReference>
<dbReference type="EMBL" id="KV722367">
    <property type="protein sequence ID" value="OCH92570.1"/>
    <property type="molecule type" value="Genomic_DNA"/>
</dbReference>
<evidence type="ECO:0000313" key="2">
    <source>
        <dbReference type="Proteomes" id="UP000250043"/>
    </source>
</evidence>
<dbReference type="AlphaFoldDB" id="A0A8E2B2D1"/>
<accession>A0A8E2B2D1</accession>
<gene>
    <name evidence="1" type="ORF">OBBRIDRAFT_791166</name>
</gene>
<dbReference type="SUPFAM" id="SSF81383">
    <property type="entry name" value="F-box domain"/>
    <property type="match status" value="1"/>
</dbReference>
<protein>
    <recommendedName>
        <fullName evidence="3">F-box domain-containing protein</fullName>
    </recommendedName>
</protein>
<proteinExistence type="predicted"/>
<dbReference type="OrthoDB" id="2757906at2759"/>
<keyword evidence="2" id="KW-1185">Reference proteome</keyword>